<dbReference type="AlphaFoldDB" id="A0A4Y2IR56"/>
<sequence length="102" mass="11008">MCLANPFSPSRRSGATLAVPFDSSTIPPLPPTTPNTSAPYKRSELLVSWSHRPSRSFRILQALSVFLHKTIKVTTPTSSPNRSGRTRAASPASNPDPDPKPV</sequence>
<comment type="caution">
    <text evidence="2">The sequence shown here is derived from an EMBL/GenBank/DDBJ whole genome shotgun (WGS) entry which is preliminary data.</text>
</comment>
<evidence type="ECO:0000313" key="3">
    <source>
        <dbReference type="Proteomes" id="UP000499080"/>
    </source>
</evidence>
<evidence type="ECO:0000313" key="2">
    <source>
        <dbReference type="EMBL" id="GBM80165.1"/>
    </source>
</evidence>
<dbReference type="EMBL" id="BGPR01002864">
    <property type="protein sequence ID" value="GBM80165.1"/>
    <property type="molecule type" value="Genomic_DNA"/>
</dbReference>
<gene>
    <name evidence="2" type="ORF">AVEN_164842_1</name>
</gene>
<dbReference type="Proteomes" id="UP000499080">
    <property type="component" value="Unassembled WGS sequence"/>
</dbReference>
<proteinExistence type="predicted"/>
<feature type="compositionally biased region" description="Polar residues" evidence="1">
    <location>
        <begin position="72"/>
        <end position="83"/>
    </location>
</feature>
<protein>
    <submittedName>
        <fullName evidence="2">Uncharacterized protein</fullName>
    </submittedName>
</protein>
<name>A0A4Y2IR56_ARAVE</name>
<feature type="region of interest" description="Disordered" evidence="1">
    <location>
        <begin position="71"/>
        <end position="102"/>
    </location>
</feature>
<organism evidence="2 3">
    <name type="scientific">Araneus ventricosus</name>
    <name type="common">Orbweaver spider</name>
    <name type="synonym">Epeira ventricosa</name>
    <dbReference type="NCBI Taxonomy" id="182803"/>
    <lineage>
        <taxon>Eukaryota</taxon>
        <taxon>Metazoa</taxon>
        <taxon>Ecdysozoa</taxon>
        <taxon>Arthropoda</taxon>
        <taxon>Chelicerata</taxon>
        <taxon>Arachnida</taxon>
        <taxon>Araneae</taxon>
        <taxon>Araneomorphae</taxon>
        <taxon>Entelegynae</taxon>
        <taxon>Araneoidea</taxon>
        <taxon>Araneidae</taxon>
        <taxon>Araneus</taxon>
    </lineage>
</organism>
<keyword evidence="3" id="KW-1185">Reference proteome</keyword>
<evidence type="ECO:0000256" key="1">
    <source>
        <dbReference type="SAM" id="MobiDB-lite"/>
    </source>
</evidence>
<accession>A0A4Y2IR56</accession>
<reference evidence="2 3" key="1">
    <citation type="journal article" date="2019" name="Sci. Rep.">
        <title>Orb-weaving spider Araneus ventricosus genome elucidates the spidroin gene catalogue.</title>
        <authorList>
            <person name="Kono N."/>
            <person name="Nakamura H."/>
            <person name="Ohtoshi R."/>
            <person name="Moran D.A.P."/>
            <person name="Shinohara A."/>
            <person name="Yoshida Y."/>
            <person name="Fujiwara M."/>
            <person name="Mori M."/>
            <person name="Tomita M."/>
            <person name="Arakawa K."/>
        </authorList>
    </citation>
    <scope>NUCLEOTIDE SEQUENCE [LARGE SCALE GENOMIC DNA]</scope>
</reference>